<proteinExistence type="predicted"/>
<evidence type="ECO:0000313" key="4">
    <source>
        <dbReference type="Proteomes" id="UP001142291"/>
    </source>
</evidence>
<organism evidence="3 4">
    <name type="scientific">Microbacterium dextranolyticum</name>
    <dbReference type="NCBI Taxonomy" id="36806"/>
    <lineage>
        <taxon>Bacteria</taxon>
        <taxon>Bacillati</taxon>
        <taxon>Actinomycetota</taxon>
        <taxon>Actinomycetes</taxon>
        <taxon>Micrococcales</taxon>
        <taxon>Microbacteriaceae</taxon>
        <taxon>Microbacterium</taxon>
    </lineage>
</organism>
<comment type="caution">
    <text evidence="3">The sequence shown here is derived from an EMBL/GenBank/DDBJ whole genome shotgun (WGS) entry which is preliminary data.</text>
</comment>
<keyword evidence="2" id="KW-1133">Transmembrane helix</keyword>
<accession>A0A9W6HK40</accession>
<evidence type="ECO:0000256" key="1">
    <source>
        <dbReference type="SAM" id="MobiDB-lite"/>
    </source>
</evidence>
<feature type="transmembrane region" description="Helical" evidence="2">
    <location>
        <begin position="12"/>
        <end position="36"/>
    </location>
</feature>
<keyword evidence="2" id="KW-0812">Transmembrane</keyword>
<evidence type="ECO:0000256" key="2">
    <source>
        <dbReference type="SAM" id="Phobius"/>
    </source>
</evidence>
<reference evidence="3" key="2">
    <citation type="submission" date="2023-01" db="EMBL/GenBank/DDBJ databases">
        <authorList>
            <person name="Sun Q."/>
            <person name="Evtushenko L."/>
        </authorList>
    </citation>
    <scope>NUCLEOTIDE SEQUENCE</scope>
    <source>
        <strain evidence="3">VKM Ac-1940</strain>
    </source>
</reference>
<feature type="compositionally biased region" description="Polar residues" evidence="1">
    <location>
        <begin position="47"/>
        <end position="58"/>
    </location>
</feature>
<keyword evidence="2" id="KW-0472">Membrane</keyword>
<dbReference type="EMBL" id="BSER01000002">
    <property type="protein sequence ID" value="GLJ94433.1"/>
    <property type="molecule type" value="Genomic_DNA"/>
</dbReference>
<dbReference type="Proteomes" id="UP001142291">
    <property type="component" value="Unassembled WGS sequence"/>
</dbReference>
<reference evidence="3" key="1">
    <citation type="journal article" date="2014" name="Int. J. Syst. Evol. Microbiol.">
        <title>Complete genome sequence of Corynebacterium casei LMG S-19264T (=DSM 44701T), isolated from a smear-ripened cheese.</title>
        <authorList>
            <consortium name="US DOE Joint Genome Institute (JGI-PGF)"/>
            <person name="Walter F."/>
            <person name="Albersmeier A."/>
            <person name="Kalinowski J."/>
            <person name="Ruckert C."/>
        </authorList>
    </citation>
    <scope>NUCLEOTIDE SEQUENCE</scope>
    <source>
        <strain evidence="3">VKM Ac-1940</strain>
    </source>
</reference>
<dbReference type="AlphaFoldDB" id="A0A9W6HK40"/>
<feature type="region of interest" description="Disordered" evidence="1">
    <location>
        <begin position="37"/>
        <end position="83"/>
    </location>
</feature>
<protein>
    <submittedName>
        <fullName evidence="3">Uncharacterized protein</fullName>
    </submittedName>
</protein>
<keyword evidence="4" id="KW-1185">Reference proteome</keyword>
<evidence type="ECO:0000313" key="3">
    <source>
        <dbReference type="EMBL" id="GLJ94433.1"/>
    </source>
</evidence>
<sequence>MMMSQSSGRRGVAWAIIGGIVLLAGIVAIIVSAVLARPTPTPSPTTRGTASADPTSSADPDPHPQPTGAVVDPTAADRGWTPEPITTDADIYIRAALAAASTFDTTKSTREEWLDYLDTWFTPDTRFTSEADQLAAMTDSQTELRQGVVLPKDEWDSLAGEDGRVVAVVTSEITNVPVTDDPSGDMSIGTADVTLSFTRSDGSGGETSYDDHVRVSVQVLCGAASVPTPDTDQRSGDCKVVRYFTEPLEP</sequence>
<gene>
    <name evidence="3" type="ORF">GCM10017591_04940</name>
</gene>
<name>A0A9W6HK40_9MICO</name>